<protein>
    <submittedName>
        <fullName evidence="1">Alkaline phosphatase family protein</fullName>
    </submittedName>
</protein>
<dbReference type="InterPro" id="IPR023116">
    <property type="entry name" value="Phosphonoacetate_hydro_insert"/>
</dbReference>
<dbReference type="Gene3D" id="3.30.1360.110">
    <property type="entry name" value="Domain 2, Phosphonoacetate Hydrolase"/>
    <property type="match status" value="1"/>
</dbReference>
<organism evidence="1 2">
    <name type="scientific">Uabimicrobium amorphum</name>
    <dbReference type="NCBI Taxonomy" id="2596890"/>
    <lineage>
        <taxon>Bacteria</taxon>
        <taxon>Pseudomonadati</taxon>
        <taxon>Planctomycetota</taxon>
        <taxon>Candidatus Uabimicrobiia</taxon>
        <taxon>Candidatus Uabimicrobiales</taxon>
        <taxon>Candidatus Uabimicrobiaceae</taxon>
        <taxon>Candidatus Uabimicrobium</taxon>
    </lineage>
</organism>
<dbReference type="EMBL" id="AP019860">
    <property type="protein sequence ID" value="BBM83273.1"/>
    <property type="molecule type" value="Genomic_DNA"/>
</dbReference>
<dbReference type="Pfam" id="PF01663">
    <property type="entry name" value="Phosphodiest"/>
    <property type="match status" value="1"/>
</dbReference>
<dbReference type="Gene3D" id="3.40.720.10">
    <property type="entry name" value="Alkaline Phosphatase, subunit A"/>
    <property type="match status" value="1"/>
</dbReference>
<gene>
    <name evidence="1" type="ORF">UABAM_01624</name>
</gene>
<dbReference type="SUPFAM" id="SSF53649">
    <property type="entry name" value="Alkaline phosphatase-like"/>
    <property type="match status" value="1"/>
</dbReference>
<dbReference type="AlphaFoldDB" id="A0A5S9IK12"/>
<dbReference type="GO" id="GO:0016787">
    <property type="term" value="F:hydrolase activity"/>
    <property type="evidence" value="ECO:0007669"/>
    <property type="project" value="UniProtKB-ARBA"/>
</dbReference>
<dbReference type="InterPro" id="IPR002591">
    <property type="entry name" value="Phosphodiest/P_Trfase"/>
</dbReference>
<evidence type="ECO:0000313" key="2">
    <source>
        <dbReference type="Proteomes" id="UP000326354"/>
    </source>
</evidence>
<keyword evidence="2" id="KW-1185">Reference proteome</keyword>
<dbReference type="PANTHER" id="PTHR10151:SF120">
    <property type="entry name" value="BIS(5'-ADENOSYL)-TRIPHOSPHATASE"/>
    <property type="match status" value="1"/>
</dbReference>
<dbReference type="KEGG" id="uam:UABAM_01624"/>
<reference evidence="1 2" key="1">
    <citation type="submission" date="2019-08" db="EMBL/GenBank/DDBJ databases">
        <title>Complete genome sequence of Candidatus Uab amorphum.</title>
        <authorList>
            <person name="Shiratori T."/>
            <person name="Suzuki S."/>
            <person name="Kakizawa Y."/>
            <person name="Ishida K."/>
        </authorList>
    </citation>
    <scope>NUCLEOTIDE SEQUENCE [LARGE SCALE GENOMIC DNA]</scope>
    <source>
        <strain evidence="1 2">SRT547</strain>
    </source>
</reference>
<accession>A0A5S9IK12</accession>
<dbReference type="RefSeq" id="WP_151967480.1">
    <property type="nucleotide sequence ID" value="NZ_AP019860.1"/>
</dbReference>
<name>A0A5S9IK12_UABAM</name>
<proteinExistence type="predicted"/>
<dbReference type="InterPro" id="IPR017850">
    <property type="entry name" value="Alkaline_phosphatase_core_sf"/>
</dbReference>
<evidence type="ECO:0000313" key="1">
    <source>
        <dbReference type="EMBL" id="BBM83273.1"/>
    </source>
</evidence>
<dbReference type="OrthoDB" id="9771966at2"/>
<dbReference type="Proteomes" id="UP000326354">
    <property type="component" value="Chromosome"/>
</dbReference>
<dbReference type="PANTHER" id="PTHR10151">
    <property type="entry name" value="ECTONUCLEOTIDE PYROPHOSPHATASE/PHOSPHODIESTERASE"/>
    <property type="match status" value="1"/>
</dbReference>
<sequence>MNHTAVINVVGLSQNLLPFAPYLSKFAANGSLTNIHAVTPAVTCTAQSTYLTGLPPSGHGSVANGWYFKDLSQIWLWRQSNKLIAGEKIWETARKIDQNFTCANMFWWYNMYSSVDFSATPRPMYPADGRKIPDIYTFPANLRDELNDCLGQFPLFNFWGPKANIVSSKWIAKASRHIFEKHRPTLNLIYLPHLDYNLQRLGPRNPQIAKDVAEIDEVCRELIEYFLGKNCKVIVLSEYAIHEVDSCVHINRILREKKWLCVREELGKEILDPGASQAFAVADHQIAHVYIHNDGNIAEIKNHLQQFSDIEFVLDKKEQQKYNIDHSRSGDLVLLSSENSWFSYYYWLDDNKAPDFARTVDIHRKPGYDPVELFVDPKIYFPTLKVVYKLLRKKLGFRYLLDIISLDASLVKGSHGRVTKNNQPLFISSEKQAISQQEIAAEQVKENILTHIFGEKYHEKLCNQ</sequence>